<dbReference type="GO" id="GO:0001227">
    <property type="term" value="F:DNA-binding transcription repressor activity, RNA polymerase II-specific"/>
    <property type="evidence" value="ECO:0007669"/>
    <property type="project" value="TreeGrafter"/>
</dbReference>
<feature type="compositionally biased region" description="Basic and acidic residues" evidence="11">
    <location>
        <begin position="480"/>
        <end position="490"/>
    </location>
</feature>
<keyword evidence="3" id="KW-0479">Metal-binding</keyword>
<reference evidence="13" key="1">
    <citation type="submission" date="2022-01" db="EMBL/GenBank/DDBJ databases">
        <authorList>
            <person name="King R."/>
        </authorList>
    </citation>
    <scope>NUCLEOTIDE SEQUENCE</scope>
</reference>
<dbReference type="FunFam" id="3.30.160.60:FF:000295">
    <property type="entry name" value="zinc finger protein 19"/>
    <property type="match status" value="1"/>
</dbReference>
<name>A0A9N9T7Q0_DIABA</name>
<dbReference type="AlphaFoldDB" id="A0A9N9T7Q0"/>
<evidence type="ECO:0000313" key="14">
    <source>
        <dbReference type="Proteomes" id="UP001153709"/>
    </source>
</evidence>
<dbReference type="FunFam" id="3.30.160.60:FF:000931">
    <property type="entry name" value="zinc finger protein 697"/>
    <property type="match status" value="1"/>
</dbReference>
<feature type="domain" description="C2H2-type" evidence="12">
    <location>
        <begin position="250"/>
        <end position="270"/>
    </location>
</feature>
<dbReference type="Pfam" id="PF07776">
    <property type="entry name" value="zf-AD"/>
    <property type="match status" value="1"/>
</dbReference>
<evidence type="ECO:0000313" key="13">
    <source>
        <dbReference type="EMBL" id="CAG9837145.1"/>
    </source>
</evidence>
<dbReference type="SUPFAM" id="SSF57716">
    <property type="entry name" value="Glucocorticoid receptor-like (DNA-binding domain)"/>
    <property type="match status" value="1"/>
</dbReference>
<keyword evidence="10" id="KW-0539">Nucleus</keyword>
<dbReference type="PROSITE" id="PS00028">
    <property type="entry name" value="ZINC_FINGER_C2H2_1"/>
    <property type="match status" value="11"/>
</dbReference>
<dbReference type="GO" id="GO:0001817">
    <property type="term" value="P:regulation of cytokine production"/>
    <property type="evidence" value="ECO:0007669"/>
    <property type="project" value="TreeGrafter"/>
</dbReference>
<keyword evidence="6" id="KW-0862">Zinc</keyword>
<feature type="domain" description="C2H2-type" evidence="12">
    <location>
        <begin position="222"/>
        <end position="242"/>
    </location>
</feature>
<keyword evidence="4" id="KW-0677">Repeat</keyword>
<feature type="domain" description="C2H2-type" evidence="12">
    <location>
        <begin position="192"/>
        <end position="212"/>
    </location>
</feature>
<dbReference type="OrthoDB" id="9439903at2759"/>
<dbReference type="InterPro" id="IPR012934">
    <property type="entry name" value="Znf_AD"/>
</dbReference>
<feature type="domain" description="C2H2-type" evidence="12">
    <location>
        <begin position="421"/>
        <end position="441"/>
    </location>
</feature>
<evidence type="ECO:0000256" key="4">
    <source>
        <dbReference type="ARBA" id="ARBA00022737"/>
    </source>
</evidence>
<dbReference type="SMART" id="SM00868">
    <property type="entry name" value="zf-AD"/>
    <property type="match status" value="1"/>
</dbReference>
<feature type="domain" description="C2H2-type" evidence="12">
    <location>
        <begin position="281"/>
        <end position="301"/>
    </location>
</feature>
<dbReference type="InterPro" id="IPR013087">
    <property type="entry name" value="Znf_C2H2_type"/>
</dbReference>
<comment type="similarity">
    <text evidence="2">Belongs to the krueppel C2H2-type zinc-finger protein family.</text>
</comment>
<dbReference type="FunFam" id="3.30.160.60:FF:001009">
    <property type="entry name" value="Zinc finger protein 26"/>
    <property type="match status" value="1"/>
</dbReference>
<feature type="domain" description="C2H2-type" evidence="12">
    <location>
        <begin position="309"/>
        <end position="329"/>
    </location>
</feature>
<evidence type="ECO:0000256" key="3">
    <source>
        <dbReference type="ARBA" id="ARBA00022723"/>
    </source>
</evidence>
<dbReference type="FunFam" id="3.30.160.60:FF:001370">
    <property type="entry name" value="Zinc finger protein"/>
    <property type="match status" value="1"/>
</dbReference>
<dbReference type="Proteomes" id="UP001153709">
    <property type="component" value="Chromosome 7"/>
</dbReference>
<accession>A0A9N9T7Q0</accession>
<evidence type="ECO:0000259" key="12">
    <source>
        <dbReference type="PROSITE" id="PS00028"/>
    </source>
</evidence>
<dbReference type="GO" id="GO:0005654">
    <property type="term" value="C:nucleoplasm"/>
    <property type="evidence" value="ECO:0007669"/>
    <property type="project" value="TreeGrafter"/>
</dbReference>
<feature type="domain" description="C2H2-type" evidence="12">
    <location>
        <begin position="165"/>
        <end position="185"/>
    </location>
</feature>
<feature type="region of interest" description="Disordered" evidence="11">
    <location>
        <begin position="471"/>
        <end position="493"/>
    </location>
</feature>
<keyword evidence="7" id="KW-0805">Transcription regulation</keyword>
<evidence type="ECO:0000256" key="1">
    <source>
        <dbReference type="ARBA" id="ARBA00004123"/>
    </source>
</evidence>
<evidence type="ECO:0000256" key="5">
    <source>
        <dbReference type="ARBA" id="ARBA00022771"/>
    </source>
</evidence>
<sequence>MNLENKIIDYKNTCRICLKASENMKNLFTLIIPKDNTAAVEFIRKMTDLKLLYSDTLPSNICSECTQGVLTAFDFVEICIASDARLRTQETRRMLRKIEAEALELEDDEALKCETPSEIEHCSEQDELVETGKSEEQSQIIQEKENPLPLELQFTITRIKNKYKCDLCKHKFNNKTVFNKHKRTHEKNAFKCTKCSASFNKKTNLKAHLTIHLENKDKKFKCKECGKFFVFEHLLKQHEFRHSDVKPFPCTNCDKGCLTAESLRRHMRTHDKNYTKKVHTCHLCNKSFAYPSFLVEHMKNHTGEKPHICNVCGKGFRQSGALHFHERIHTGYKPFPCRVCKENFMSRSILKVHMRKHTNERPYVCDVCGISFRQSSDLKTHRKIHTGEKLVLCTVCGKKLSTTGQLTIHLRSHTGEKPFTCSTCNKSFASRTMLATHERIHTGERPYSCNVCNKSFSQNCTLLVHSKIHNKQNKKGRSNAKKEAEKEKKVASTGKGSLMKKIADLQKKALQLEQSQGEEFVVNDIVAINNDEVHESIARAQFTVIVPVSGSGSAPLAIDVQSNTK</sequence>
<proteinExistence type="inferred from homology"/>
<feature type="domain" description="C2H2-type" evidence="12">
    <location>
        <begin position="337"/>
        <end position="357"/>
    </location>
</feature>
<dbReference type="PANTHER" id="PTHR24399">
    <property type="entry name" value="ZINC FINGER AND BTB DOMAIN-CONTAINING"/>
    <property type="match status" value="1"/>
</dbReference>
<gene>
    <name evidence="13" type="ORF">DIABBA_LOCUS10161</name>
</gene>
<dbReference type="PANTHER" id="PTHR24399:SF54">
    <property type="entry name" value="GASTRULA ZINC FINGER PROTEIN XLCGF26.1-LIKE-RELATED"/>
    <property type="match status" value="1"/>
</dbReference>
<evidence type="ECO:0000256" key="2">
    <source>
        <dbReference type="ARBA" id="ARBA00006991"/>
    </source>
</evidence>
<comment type="subcellular location">
    <subcellularLocation>
        <location evidence="1">Nucleus</location>
    </subcellularLocation>
</comment>
<evidence type="ECO:0000256" key="11">
    <source>
        <dbReference type="SAM" id="MobiDB-lite"/>
    </source>
</evidence>
<dbReference type="Gene3D" id="3.40.1800.20">
    <property type="match status" value="1"/>
</dbReference>
<dbReference type="GO" id="GO:0008270">
    <property type="term" value="F:zinc ion binding"/>
    <property type="evidence" value="ECO:0007669"/>
    <property type="project" value="UniProtKB-KW"/>
</dbReference>
<organism evidence="13 14">
    <name type="scientific">Diabrotica balteata</name>
    <name type="common">Banded cucumber beetle</name>
    <dbReference type="NCBI Taxonomy" id="107213"/>
    <lineage>
        <taxon>Eukaryota</taxon>
        <taxon>Metazoa</taxon>
        <taxon>Ecdysozoa</taxon>
        <taxon>Arthropoda</taxon>
        <taxon>Hexapoda</taxon>
        <taxon>Insecta</taxon>
        <taxon>Pterygota</taxon>
        <taxon>Neoptera</taxon>
        <taxon>Endopterygota</taxon>
        <taxon>Coleoptera</taxon>
        <taxon>Polyphaga</taxon>
        <taxon>Cucujiformia</taxon>
        <taxon>Chrysomeloidea</taxon>
        <taxon>Chrysomelidae</taxon>
        <taxon>Galerucinae</taxon>
        <taxon>Diabroticina</taxon>
        <taxon>Diabroticites</taxon>
        <taxon>Diabrotica</taxon>
    </lineage>
</organism>
<feature type="domain" description="C2H2-type" evidence="12">
    <location>
        <begin position="365"/>
        <end position="385"/>
    </location>
</feature>
<dbReference type="InterPro" id="IPR036236">
    <property type="entry name" value="Znf_C2H2_sf"/>
</dbReference>
<dbReference type="Pfam" id="PF00096">
    <property type="entry name" value="zf-C2H2"/>
    <property type="match status" value="7"/>
</dbReference>
<evidence type="ECO:0000256" key="9">
    <source>
        <dbReference type="ARBA" id="ARBA00023163"/>
    </source>
</evidence>
<dbReference type="Gene3D" id="3.30.160.60">
    <property type="entry name" value="Classic Zinc Finger"/>
    <property type="match status" value="9"/>
</dbReference>
<dbReference type="GO" id="GO:0000978">
    <property type="term" value="F:RNA polymerase II cis-regulatory region sequence-specific DNA binding"/>
    <property type="evidence" value="ECO:0007669"/>
    <property type="project" value="TreeGrafter"/>
</dbReference>
<dbReference type="EMBL" id="OU898282">
    <property type="protein sequence ID" value="CAG9837145.1"/>
    <property type="molecule type" value="Genomic_DNA"/>
</dbReference>
<keyword evidence="5" id="KW-0863">Zinc-finger</keyword>
<keyword evidence="8" id="KW-0238">DNA-binding</keyword>
<keyword evidence="14" id="KW-1185">Reference proteome</keyword>
<evidence type="ECO:0000256" key="8">
    <source>
        <dbReference type="ARBA" id="ARBA00023125"/>
    </source>
</evidence>
<evidence type="ECO:0000256" key="7">
    <source>
        <dbReference type="ARBA" id="ARBA00023015"/>
    </source>
</evidence>
<dbReference type="SUPFAM" id="SSF57667">
    <property type="entry name" value="beta-beta-alpha zinc fingers"/>
    <property type="match status" value="7"/>
</dbReference>
<protein>
    <recommendedName>
        <fullName evidence="12">C2H2-type domain-containing protein</fullName>
    </recommendedName>
</protein>
<feature type="domain" description="C2H2-type" evidence="12">
    <location>
        <begin position="393"/>
        <end position="413"/>
    </location>
</feature>
<feature type="domain" description="C2H2-type" evidence="12">
    <location>
        <begin position="449"/>
        <end position="469"/>
    </location>
</feature>
<evidence type="ECO:0000256" key="10">
    <source>
        <dbReference type="ARBA" id="ARBA00023242"/>
    </source>
</evidence>
<dbReference type="SMART" id="SM00355">
    <property type="entry name" value="ZnF_C2H2"/>
    <property type="match status" value="11"/>
</dbReference>
<evidence type="ECO:0000256" key="6">
    <source>
        <dbReference type="ARBA" id="ARBA00022833"/>
    </source>
</evidence>
<keyword evidence="9" id="KW-0804">Transcription</keyword>
<dbReference type="GO" id="GO:0002682">
    <property type="term" value="P:regulation of immune system process"/>
    <property type="evidence" value="ECO:0007669"/>
    <property type="project" value="TreeGrafter"/>
</dbReference>
<dbReference type="FunFam" id="3.30.160.60:FF:000446">
    <property type="entry name" value="Zinc finger protein"/>
    <property type="match status" value="4"/>
</dbReference>